<dbReference type="EMBL" id="JBEDNQ010000001">
    <property type="protein sequence ID" value="MEQ3549165.1"/>
    <property type="molecule type" value="Genomic_DNA"/>
</dbReference>
<evidence type="ECO:0000256" key="1">
    <source>
        <dbReference type="SAM" id="MobiDB-lite"/>
    </source>
</evidence>
<feature type="transmembrane region" description="Helical" evidence="2">
    <location>
        <begin position="545"/>
        <end position="564"/>
    </location>
</feature>
<dbReference type="PANTHER" id="PTHR12147">
    <property type="entry name" value="METALLOPEPTIDASE M28 FAMILY MEMBER"/>
    <property type="match status" value="1"/>
</dbReference>
<evidence type="ECO:0000256" key="2">
    <source>
        <dbReference type="SAM" id="Phobius"/>
    </source>
</evidence>
<evidence type="ECO:0000259" key="3">
    <source>
        <dbReference type="Pfam" id="PF04389"/>
    </source>
</evidence>
<sequence length="765" mass="78191">MNTARVTGVAGLLLVLAVAVWSLVDIRPPAPAGADAPAGEFSAERAMRHVEAIAREPRPMGSDAHDRARQYLVTELTAMGIAPEVRDAVGVRPYPADAATPVGRVRNVVGVADGSDPTAPLVLAAHYDSTPTSPGANDDAVGVAVALETARALLARDAPRRNDLVVLLTDGEEMGLLGAEAFAHDDPLAVDGGVVLNHEARGAGGPVIMFRGSAGSSDLVRTYGAAAPSPVADSATAGVFEFLPNDTDFVAFERGGLSVLDFAYVQDSAYYHSALDLPENVDPRSVQHMGETTLATAAELAGRDLAAAGGDEDLAYVNVPPGTLVVVPAWVLSVLAVLGGGLTVVAVLRARRRGAVRVRRVLLGAGAGLLLVVASVAAAWAYWQLLVTVHPAFGALPTATPYRPVAFHAGVVLLVATLCAVWFGLLRRRAGADALRLGGLVLVALLAVLTGLTGPASSVMFVVPLVAAAAAAATLPGPLSGRPTDLVTVVALLPVGLLALTAGWVALDIGTGTGGLAAAPSLTLGFLLLLPLVEAVWPPPGRARWVPLVLVVALGGTTAAGLVVNTVDATRPVPVRLAYTLDADTGEASWSSPFSSGTAHAWTRGYVGEPGRDPAPGANRPDPVAPVGPARPAALAAPELTVLDDADDGELRTVRLRLTSERGARSLSFVVDGDPNRVRGLVVAGRDLGPGGAGHAVGARFHVLPADGAVEVTIVVDSDDGPLGLRVSDIDSEPGDLAGLPGYTPPPDDAYLQHAQVAVTRAYEL</sequence>
<keyword evidence="2" id="KW-0812">Transmembrane</keyword>
<feature type="transmembrane region" description="Helical" evidence="2">
    <location>
        <begin position="513"/>
        <end position="533"/>
    </location>
</feature>
<keyword evidence="2" id="KW-0472">Membrane</keyword>
<organism evidence="4 5">
    <name type="scientific">Pseudonocardia nematodicida</name>
    <dbReference type="NCBI Taxonomy" id="1206997"/>
    <lineage>
        <taxon>Bacteria</taxon>
        <taxon>Bacillati</taxon>
        <taxon>Actinomycetota</taxon>
        <taxon>Actinomycetes</taxon>
        <taxon>Pseudonocardiales</taxon>
        <taxon>Pseudonocardiaceae</taxon>
        <taxon>Pseudonocardia</taxon>
    </lineage>
</organism>
<evidence type="ECO:0000313" key="5">
    <source>
        <dbReference type="Proteomes" id="UP001494902"/>
    </source>
</evidence>
<evidence type="ECO:0000313" key="4">
    <source>
        <dbReference type="EMBL" id="MEQ3549165.1"/>
    </source>
</evidence>
<comment type="caution">
    <text evidence="4">The sequence shown here is derived from an EMBL/GenBank/DDBJ whole genome shotgun (WGS) entry which is preliminary data.</text>
</comment>
<dbReference type="Proteomes" id="UP001494902">
    <property type="component" value="Unassembled WGS sequence"/>
</dbReference>
<gene>
    <name evidence="4" type="ORF">WIS52_01675</name>
</gene>
<dbReference type="PANTHER" id="PTHR12147:SF26">
    <property type="entry name" value="PEPTIDASE M28 DOMAIN-CONTAINING PROTEIN"/>
    <property type="match status" value="1"/>
</dbReference>
<protein>
    <submittedName>
        <fullName evidence="4">M28 family peptidase</fullName>
    </submittedName>
</protein>
<dbReference type="InterPro" id="IPR007484">
    <property type="entry name" value="Peptidase_M28"/>
</dbReference>
<keyword evidence="2" id="KW-1133">Transmembrane helix</keyword>
<feature type="transmembrane region" description="Helical" evidence="2">
    <location>
        <begin position="361"/>
        <end position="385"/>
    </location>
</feature>
<feature type="transmembrane region" description="Helical" evidence="2">
    <location>
        <begin position="437"/>
        <end position="453"/>
    </location>
</feature>
<feature type="region of interest" description="Disordered" evidence="1">
    <location>
        <begin position="605"/>
        <end position="625"/>
    </location>
</feature>
<reference evidence="4 5" key="1">
    <citation type="submission" date="2024-03" db="EMBL/GenBank/DDBJ databases">
        <title>Draft genome sequence of Pseudonocardia nematodicida JCM 31783.</title>
        <authorList>
            <person name="Butdee W."/>
            <person name="Duangmal K."/>
        </authorList>
    </citation>
    <scope>NUCLEOTIDE SEQUENCE [LARGE SCALE GENOMIC DNA]</scope>
    <source>
        <strain evidence="4 5">JCM 31783</strain>
    </source>
</reference>
<dbReference type="Gene3D" id="3.40.630.10">
    <property type="entry name" value="Zn peptidases"/>
    <property type="match status" value="1"/>
</dbReference>
<dbReference type="Pfam" id="PF04389">
    <property type="entry name" value="Peptidase_M28"/>
    <property type="match status" value="1"/>
</dbReference>
<feature type="transmembrane region" description="Helical" evidence="2">
    <location>
        <begin position="486"/>
        <end position="507"/>
    </location>
</feature>
<feature type="transmembrane region" description="Helical" evidence="2">
    <location>
        <begin position="327"/>
        <end position="349"/>
    </location>
</feature>
<name>A0ABV1K3Z7_9PSEU</name>
<proteinExistence type="predicted"/>
<accession>A0ABV1K3Z7</accession>
<feature type="transmembrane region" description="Helical" evidence="2">
    <location>
        <begin position="405"/>
        <end position="425"/>
    </location>
</feature>
<feature type="domain" description="Peptidase M28" evidence="3">
    <location>
        <begin position="107"/>
        <end position="296"/>
    </location>
</feature>
<keyword evidence="5" id="KW-1185">Reference proteome</keyword>
<feature type="transmembrane region" description="Helical" evidence="2">
    <location>
        <begin position="459"/>
        <end position="479"/>
    </location>
</feature>
<dbReference type="RefSeq" id="WP_349296253.1">
    <property type="nucleotide sequence ID" value="NZ_JBEDNQ010000001.1"/>
</dbReference>
<dbReference type="SUPFAM" id="SSF53187">
    <property type="entry name" value="Zn-dependent exopeptidases"/>
    <property type="match status" value="1"/>
</dbReference>
<dbReference type="InterPro" id="IPR045175">
    <property type="entry name" value="M28_fam"/>
</dbReference>